<dbReference type="OrthoDB" id="7993756at2"/>
<sequence length="229" mass="23880">MAGVLARTPRMRSSLILVAAAVGGLGLAAPAPALAQSTGNNCLVRQAADAAVQRQIALIDAAKVNPQSFFTGQNSCIAGDLLKRFDLSNLIPDIQSVVTNAAINAFSGVMDAAKRQVCQILDSQLQNTISSINRQMGSFQSSIGGDLFRQLNGSIMPISIPNITGIGTYQRLRDDQINTLGSINLSQALQSSPPAVLPQNTDQPGVSSTIVIPQSSGTTTGTGFEGIMR</sequence>
<evidence type="ECO:0000313" key="3">
    <source>
        <dbReference type="EMBL" id="KMO32863.1"/>
    </source>
</evidence>
<dbReference type="AlphaFoldDB" id="A0A0J6SHN6"/>
<organism evidence="3 4">
    <name type="scientific">Methylobacterium variabile</name>
    <dbReference type="NCBI Taxonomy" id="298794"/>
    <lineage>
        <taxon>Bacteria</taxon>
        <taxon>Pseudomonadati</taxon>
        <taxon>Pseudomonadota</taxon>
        <taxon>Alphaproteobacteria</taxon>
        <taxon>Hyphomicrobiales</taxon>
        <taxon>Methylobacteriaceae</taxon>
        <taxon>Methylobacterium</taxon>
    </lineage>
</organism>
<feature type="chain" id="PRO_5005281109" evidence="2">
    <location>
        <begin position="36"/>
        <end position="229"/>
    </location>
</feature>
<evidence type="ECO:0000256" key="2">
    <source>
        <dbReference type="SAM" id="SignalP"/>
    </source>
</evidence>
<feature type="region of interest" description="Disordered" evidence="1">
    <location>
        <begin position="191"/>
        <end position="229"/>
    </location>
</feature>
<evidence type="ECO:0000313" key="4">
    <source>
        <dbReference type="Proteomes" id="UP000035955"/>
    </source>
</evidence>
<name>A0A0J6SHN6_9HYPH</name>
<feature type="signal peptide" evidence="2">
    <location>
        <begin position="1"/>
        <end position="35"/>
    </location>
</feature>
<reference evidence="3 4" key="1">
    <citation type="submission" date="2015-03" db="EMBL/GenBank/DDBJ databases">
        <title>Genome sequencing of Methylobacterium variabile DSM 16961.</title>
        <authorList>
            <person name="Chaudhry V."/>
            <person name="Patil P.B."/>
        </authorList>
    </citation>
    <scope>NUCLEOTIDE SEQUENCE [LARGE SCALE GENOMIC DNA]</scope>
    <source>
        <strain evidence="3 4">DSM 16961</strain>
    </source>
</reference>
<protein>
    <submittedName>
        <fullName evidence="3">Uncharacterized protein</fullName>
    </submittedName>
</protein>
<dbReference type="PATRIC" id="fig|298794.3.peg.1917"/>
<dbReference type="EMBL" id="LABY01000166">
    <property type="protein sequence ID" value="KMO32863.1"/>
    <property type="molecule type" value="Genomic_DNA"/>
</dbReference>
<accession>A0A0J6SHN6</accession>
<proteinExistence type="predicted"/>
<gene>
    <name evidence="3" type="ORF">VQ02_22510</name>
</gene>
<keyword evidence="2" id="KW-0732">Signal</keyword>
<dbReference type="Proteomes" id="UP000035955">
    <property type="component" value="Unassembled WGS sequence"/>
</dbReference>
<keyword evidence="4" id="KW-1185">Reference proteome</keyword>
<feature type="compositionally biased region" description="Polar residues" evidence="1">
    <location>
        <begin position="191"/>
        <end position="216"/>
    </location>
</feature>
<comment type="caution">
    <text evidence="3">The sequence shown here is derived from an EMBL/GenBank/DDBJ whole genome shotgun (WGS) entry which is preliminary data.</text>
</comment>
<evidence type="ECO:0000256" key="1">
    <source>
        <dbReference type="SAM" id="MobiDB-lite"/>
    </source>
</evidence>